<dbReference type="RefSeq" id="XP_017776472.1">
    <property type="nucleotide sequence ID" value="XM_017920983.1"/>
</dbReference>
<accession>A0ABM1MPH2</accession>
<dbReference type="Gene3D" id="3.30.559.70">
    <property type="entry name" value="Choline/Carnitine o-acyltransferase, domain 2"/>
    <property type="match status" value="1"/>
</dbReference>
<keyword evidence="6" id="KW-1185">Reference proteome</keyword>
<keyword evidence="3 4" id="KW-0012">Acyltransferase</keyword>
<evidence type="ECO:0000313" key="7">
    <source>
        <dbReference type="RefSeq" id="XP_017776472.1"/>
    </source>
</evidence>
<dbReference type="Gene3D" id="3.30.559.10">
    <property type="entry name" value="Chloramphenicol acetyltransferase-like domain"/>
    <property type="match status" value="1"/>
</dbReference>
<keyword evidence="2 4" id="KW-0808">Transferase</keyword>
<dbReference type="InterPro" id="IPR039551">
    <property type="entry name" value="Cho/carn_acyl_trans"/>
</dbReference>
<dbReference type="PROSITE" id="PS00440">
    <property type="entry name" value="ACYLTRANSF_C_2"/>
    <property type="match status" value="1"/>
</dbReference>
<proteinExistence type="inferred from homology"/>
<dbReference type="SUPFAM" id="SSF52777">
    <property type="entry name" value="CoA-dependent acyltransferases"/>
    <property type="match status" value="2"/>
</dbReference>
<sequence>MYWKVVRAGYQLAEARSRGVLRINVRYLKQNLPKQPVPKLEDSIKLYLTSVRPLLDDKQFGITSDLAKKFLAGDGAKLQKMLEEKANATENWLALWWLNAAYLEYRRPVVVFSSPGQVLPFVKFNSLDDELNYAASLIVGSLEYKELIDDDKIPIDKMGKDDLDMQQYKLVFGTCRNPAIPRDTQEFNPKSKHIIVAHNNHFFRVDVYGEDNKKLSVKQLVAQMKKCVEQSKAKGPAVGIMSSENRDTWAKAFKKLMADAGNKKCVEEIQKSLYLMCLDKPMPKGKGNDISIASQQFITGGGSTANSGNRWFDKTVQFIVSEDGYNGLTYEHSPAEGVPIGVMCDFLVGYLKKKSANNVPDSKGFNPPAHLNFNLSPDINKEIESASNSINKLANDLDMNCFLFKLYGKDFIKKMKVSPDSFIQMSFQYTFYRMYKQPAAHYEAAATRKYLHGRTETIRSCSIESVAFAKAMLDPKMSPDDKFKALRAGVNSHKKYAVLAREGYGIDRHLLGLKLLSIEKKMPMNPFFSDIAFTKSTHFRLSTSQVPQRMDGFMCFGPVALDGYGCCYNPRKNDIYFAVSSFNSNSETSSEKFKTNLEQTFTELKDLFGKLKK</sequence>
<dbReference type="PANTHER" id="PTHR22589:SF103">
    <property type="entry name" value="CARNITINE O-ACETYL-TRANSFERASE, ISOFORM A-RELATED"/>
    <property type="match status" value="1"/>
</dbReference>
<name>A0ABM1MPH2_NICVS</name>
<dbReference type="PANTHER" id="PTHR22589">
    <property type="entry name" value="CARNITINE O-ACYLTRANSFERASE"/>
    <property type="match status" value="1"/>
</dbReference>
<evidence type="ECO:0000256" key="3">
    <source>
        <dbReference type="ARBA" id="ARBA00023315"/>
    </source>
</evidence>
<evidence type="ECO:0000256" key="1">
    <source>
        <dbReference type="ARBA" id="ARBA00005232"/>
    </source>
</evidence>
<dbReference type="Pfam" id="PF00755">
    <property type="entry name" value="Carn_acyltransf"/>
    <property type="match status" value="1"/>
</dbReference>
<dbReference type="InterPro" id="IPR042231">
    <property type="entry name" value="Cho/carn_acyl_trans_2"/>
</dbReference>
<dbReference type="InterPro" id="IPR000542">
    <property type="entry name" value="Carn_acyl_trans"/>
</dbReference>
<evidence type="ECO:0000259" key="5">
    <source>
        <dbReference type="Pfam" id="PF00755"/>
    </source>
</evidence>
<organism evidence="6 7">
    <name type="scientific">Nicrophorus vespilloides</name>
    <name type="common">Boreal carrion beetle</name>
    <dbReference type="NCBI Taxonomy" id="110193"/>
    <lineage>
        <taxon>Eukaryota</taxon>
        <taxon>Metazoa</taxon>
        <taxon>Ecdysozoa</taxon>
        <taxon>Arthropoda</taxon>
        <taxon>Hexapoda</taxon>
        <taxon>Insecta</taxon>
        <taxon>Pterygota</taxon>
        <taxon>Neoptera</taxon>
        <taxon>Endopterygota</taxon>
        <taxon>Coleoptera</taxon>
        <taxon>Polyphaga</taxon>
        <taxon>Staphyliniformia</taxon>
        <taxon>Silphidae</taxon>
        <taxon>Nicrophorinae</taxon>
        <taxon>Nicrophorus</taxon>
    </lineage>
</organism>
<dbReference type="Proteomes" id="UP000695000">
    <property type="component" value="Unplaced"/>
</dbReference>
<dbReference type="GeneID" id="108562586"/>
<protein>
    <submittedName>
        <fullName evidence="7">Carnitine O-acetyltransferase-like</fullName>
    </submittedName>
</protein>
<gene>
    <name evidence="7" type="primary">LOC108562586</name>
</gene>
<feature type="domain" description="Choline/carnitine acyltransferase" evidence="5">
    <location>
        <begin position="36"/>
        <end position="599"/>
    </location>
</feature>
<evidence type="ECO:0000256" key="2">
    <source>
        <dbReference type="ARBA" id="ARBA00022679"/>
    </source>
</evidence>
<evidence type="ECO:0000313" key="6">
    <source>
        <dbReference type="Proteomes" id="UP000695000"/>
    </source>
</evidence>
<dbReference type="InterPro" id="IPR023213">
    <property type="entry name" value="CAT-like_dom_sf"/>
</dbReference>
<reference evidence="7" key="1">
    <citation type="submission" date="2025-08" db="UniProtKB">
        <authorList>
            <consortium name="RefSeq"/>
        </authorList>
    </citation>
    <scope>IDENTIFICATION</scope>
    <source>
        <tissue evidence="7">Whole Larva</tissue>
    </source>
</reference>
<evidence type="ECO:0000256" key="4">
    <source>
        <dbReference type="RuleBase" id="RU003801"/>
    </source>
</evidence>
<dbReference type="PROSITE" id="PS00439">
    <property type="entry name" value="ACYLTRANSF_C_1"/>
    <property type="match status" value="1"/>
</dbReference>
<comment type="similarity">
    <text evidence="1 4">Belongs to the carnitine/choline acetyltransferase family.</text>
</comment>